<dbReference type="AlphaFoldDB" id="A0A8J5M9H1"/>
<dbReference type="GO" id="GO:0050661">
    <property type="term" value="F:NADP binding"/>
    <property type="evidence" value="ECO:0007669"/>
    <property type="project" value="InterPro"/>
</dbReference>
<dbReference type="InterPro" id="IPR001806">
    <property type="entry name" value="Small_GTPase"/>
</dbReference>
<evidence type="ECO:0000256" key="4">
    <source>
        <dbReference type="ARBA" id="ARBA00023136"/>
    </source>
</evidence>
<dbReference type="SMART" id="SM00173">
    <property type="entry name" value="RAS"/>
    <property type="match status" value="1"/>
</dbReference>
<dbReference type="GO" id="GO:0051287">
    <property type="term" value="F:NAD binding"/>
    <property type="evidence" value="ECO:0007669"/>
    <property type="project" value="InterPro"/>
</dbReference>
<dbReference type="Proteomes" id="UP000734854">
    <property type="component" value="Unassembled WGS sequence"/>
</dbReference>
<dbReference type="Gene3D" id="1.10.1040.10">
    <property type="entry name" value="N-(1-d-carboxylethyl)-l-norvaline Dehydrogenase, domain 2"/>
    <property type="match status" value="1"/>
</dbReference>
<evidence type="ECO:0000256" key="2">
    <source>
        <dbReference type="ARBA" id="ARBA00022741"/>
    </source>
</evidence>
<dbReference type="Gene3D" id="3.40.50.300">
    <property type="entry name" value="P-loop containing nucleotide triphosphate hydrolases"/>
    <property type="match status" value="1"/>
</dbReference>
<dbReference type="PROSITE" id="PS51421">
    <property type="entry name" value="RAS"/>
    <property type="match status" value="1"/>
</dbReference>
<dbReference type="PANTHER" id="PTHR43060">
    <property type="entry name" value="3-HYDROXYISOBUTYRATE DEHYDROGENASE-LIKE 1, MITOCHONDRIAL-RELATED"/>
    <property type="match status" value="1"/>
</dbReference>
<dbReference type="SMART" id="SM00175">
    <property type="entry name" value="RAB"/>
    <property type="match status" value="1"/>
</dbReference>
<dbReference type="InterPro" id="IPR013328">
    <property type="entry name" value="6PGD_dom2"/>
</dbReference>
<proteinExistence type="inferred from homology"/>
<evidence type="ECO:0000256" key="7">
    <source>
        <dbReference type="ARBA" id="ARBA00037868"/>
    </source>
</evidence>
<keyword evidence="5" id="KW-0449">Lipoprotein</keyword>
<feature type="domain" description="3-hydroxyisobutyrate dehydrogenase-like NAD-binding" evidence="9">
    <location>
        <begin position="181"/>
        <end position="310"/>
    </location>
</feature>
<dbReference type="Gene3D" id="3.40.50.720">
    <property type="entry name" value="NAD(P)-binding Rossmann-like Domain"/>
    <property type="match status" value="1"/>
</dbReference>
<dbReference type="GO" id="GO:0003924">
    <property type="term" value="F:GTPase activity"/>
    <property type="evidence" value="ECO:0007669"/>
    <property type="project" value="InterPro"/>
</dbReference>
<dbReference type="NCBIfam" id="TIGR00231">
    <property type="entry name" value="small_GTP"/>
    <property type="match status" value="1"/>
</dbReference>
<dbReference type="EMBL" id="JACMSC010000001">
    <property type="protein sequence ID" value="KAG6537362.1"/>
    <property type="molecule type" value="Genomic_DNA"/>
</dbReference>
<feature type="domain" description="6-phosphogluconate dehydrogenase NADP-binding" evidence="8">
    <location>
        <begin position="19"/>
        <end position="175"/>
    </location>
</feature>
<evidence type="ECO:0000259" key="9">
    <source>
        <dbReference type="Pfam" id="PF14833"/>
    </source>
</evidence>
<dbReference type="PROSITE" id="PS51420">
    <property type="entry name" value="RHO"/>
    <property type="match status" value="1"/>
</dbReference>
<comment type="subcellular location">
    <subcellularLocation>
        <location evidence="7">Endomembrane system</location>
        <topology evidence="7">Lipid-anchor</topology>
    </subcellularLocation>
</comment>
<dbReference type="InterPro" id="IPR006115">
    <property type="entry name" value="6PGDH_NADP-bd"/>
</dbReference>
<dbReference type="InterPro" id="IPR029154">
    <property type="entry name" value="HIBADH-like_NADP-bd"/>
</dbReference>
<keyword evidence="3" id="KW-0342">GTP-binding</keyword>
<gene>
    <name evidence="10" type="ORF">ZIOFF_002451</name>
</gene>
<dbReference type="FunFam" id="3.40.50.300:FF:000067">
    <property type="entry name" value="ras-related protein RABA1f"/>
    <property type="match status" value="1"/>
</dbReference>
<dbReference type="InterPro" id="IPR008927">
    <property type="entry name" value="6-PGluconate_DH-like_C_sf"/>
</dbReference>
<dbReference type="SUPFAM" id="SSF48179">
    <property type="entry name" value="6-phosphogluconate dehydrogenase C-terminal domain-like"/>
    <property type="match status" value="1"/>
</dbReference>
<comment type="similarity">
    <text evidence="1">Belongs to the small GTPase superfamily. Rab family.</text>
</comment>
<accession>A0A8J5M9H1</accession>
<name>A0A8J5M9H1_ZINOF</name>
<keyword evidence="4" id="KW-0472">Membrane</keyword>
<dbReference type="SUPFAM" id="SSF51735">
    <property type="entry name" value="NAD(P)-binding Rossmann-fold domains"/>
    <property type="match status" value="1"/>
</dbReference>
<evidence type="ECO:0000313" key="11">
    <source>
        <dbReference type="Proteomes" id="UP000734854"/>
    </source>
</evidence>
<dbReference type="InterPro" id="IPR005225">
    <property type="entry name" value="Small_GTP-bd"/>
</dbReference>
<reference evidence="10 11" key="1">
    <citation type="submission" date="2020-08" db="EMBL/GenBank/DDBJ databases">
        <title>Plant Genome Project.</title>
        <authorList>
            <person name="Zhang R.-G."/>
        </authorList>
    </citation>
    <scope>NUCLEOTIDE SEQUENCE [LARGE SCALE GENOMIC DNA]</scope>
    <source>
        <tissue evidence="10">Rhizome</tissue>
    </source>
</reference>
<evidence type="ECO:0000259" key="8">
    <source>
        <dbReference type="Pfam" id="PF03446"/>
    </source>
</evidence>
<dbReference type="GO" id="GO:0005525">
    <property type="term" value="F:GTP binding"/>
    <property type="evidence" value="ECO:0007669"/>
    <property type="project" value="UniProtKB-KW"/>
</dbReference>
<evidence type="ECO:0000313" key="10">
    <source>
        <dbReference type="EMBL" id="KAG6537362.1"/>
    </source>
</evidence>
<keyword evidence="2" id="KW-0547">Nucleotide-binding</keyword>
<dbReference type="Pfam" id="PF14833">
    <property type="entry name" value="NAD_binding_11"/>
    <property type="match status" value="1"/>
</dbReference>
<dbReference type="CDD" id="cd01868">
    <property type="entry name" value="Rab11_like"/>
    <property type="match status" value="1"/>
</dbReference>
<organism evidence="10 11">
    <name type="scientific">Zingiber officinale</name>
    <name type="common">Ginger</name>
    <name type="synonym">Amomum zingiber</name>
    <dbReference type="NCBI Taxonomy" id="94328"/>
    <lineage>
        <taxon>Eukaryota</taxon>
        <taxon>Viridiplantae</taxon>
        <taxon>Streptophyta</taxon>
        <taxon>Embryophyta</taxon>
        <taxon>Tracheophyta</taxon>
        <taxon>Spermatophyta</taxon>
        <taxon>Magnoliopsida</taxon>
        <taxon>Liliopsida</taxon>
        <taxon>Zingiberales</taxon>
        <taxon>Zingiberaceae</taxon>
        <taxon>Zingiber</taxon>
    </lineage>
</organism>
<dbReference type="Pfam" id="PF03446">
    <property type="entry name" value="NAD_binding_2"/>
    <property type="match status" value="1"/>
</dbReference>
<dbReference type="InterPro" id="IPR027417">
    <property type="entry name" value="P-loop_NTPase"/>
</dbReference>
<dbReference type="PRINTS" id="PR00449">
    <property type="entry name" value="RASTRNSFRMNG"/>
</dbReference>
<keyword evidence="6" id="KW-0636">Prenylation</keyword>
<protein>
    <submittedName>
        <fullName evidence="10">Uncharacterized protein</fullName>
    </submittedName>
</protein>
<dbReference type="GO" id="GO:0012505">
    <property type="term" value="C:endomembrane system"/>
    <property type="evidence" value="ECO:0007669"/>
    <property type="project" value="UniProtKB-SubCell"/>
</dbReference>
<evidence type="ECO:0000256" key="5">
    <source>
        <dbReference type="ARBA" id="ARBA00023288"/>
    </source>
</evidence>
<sequence>MEENQRRGYPDPIRPGHTRIGWIGPGIMGAPMAARLISAGYRLTVYARTPSKAAHLLRLGAALAPSPADAARSADVVFTIVSRTSDVRSVLLHPSSGALASLPTGGVLVDCTTCDPALAREVAAAARARGCWSVDAPVSGADAGAREGRLAIFAGGEEAVVRWLAPLFDLLGRATWLGPSGCGQSAKLANQVVGAGSLMGLSEAALFAERAGLGVAEFVGAVRGGVAGTNIMEIFGERVAGRDFAPGGFAEYYVKDLEMALEDAGVKAGAGEQGRMSVAAALPGTALCRQLYLGMIANGDHKMGLHGLITVLERMNGKRTLGGGSSGAVGDCIGGEGGGAMSYRAEDDYDYLFKVVLIGDSGVGKSNLLSRFTRNEFNLESKSTIGVEFATRTIRVDDKVIKAQIWDTAGQERYRAITSAYYRGAVGALVVYDITRHATFENIERWLKELRDHTDPNIVIMLVGNKADLGHLGAVSTEDAKDFAEREHTFFMETSALESLNVEGAFTEVLTQIYNVASRKALEAGDDSAALPKGQTINVGKDDVSAVKKVGCCST</sequence>
<evidence type="ECO:0000256" key="6">
    <source>
        <dbReference type="ARBA" id="ARBA00023289"/>
    </source>
</evidence>
<keyword evidence="11" id="KW-1185">Reference proteome</keyword>
<dbReference type="SMART" id="SM00176">
    <property type="entry name" value="RAN"/>
    <property type="match status" value="1"/>
</dbReference>
<dbReference type="Pfam" id="PF00071">
    <property type="entry name" value="Ras"/>
    <property type="match status" value="1"/>
</dbReference>
<dbReference type="PROSITE" id="PS51419">
    <property type="entry name" value="RAB"/>
    <property type="match status" value="1"/>
</dbReference>
<dbReference type="InterPro" id="IPR036291">
    <property type="entry name" value="NAD(P)-bd_dom_sf"/>
</dbReference>
<evidence type="ECO:0000256" key="3">
    <source>
        <dbReference type="ARBA" id="ARBA00023134"/>
    </source>
</evidence>
<dbReference type="PANTHER" id="PTHR43060:SF13">
    <property type="entry name" value="3-HYDROXYISOBUTYRATE DEHYDROGENASE-LIKE 2, MITOCHONDRIAL-RELATED"/>
    <property type="match status" value="1"/>
</dbReference>
<evidence type="ECO:0000256" key="1">
    <source>
        <dbReference type="ARBA" id="ARBA00006270"/>
    </source>
</evidence>
<dbReference type="SMART" id="SM00174">
    <property type="entry name" value="RHO"/>
    <property type="match status" value="1"/>
</dbReference>
<dbReference type="SUPFAM" id="SSF52540">
    <property type="entry name" value="P-loop containing nucleoside triphosphate hydrolases"/>
    <property type="match status" value="1"/>
</dbReference>
<comment type="caution">
    <text evidence="10">The sequence shown here is derived from an EMBL/GenBank/DDBJ whole genome shotgun (WGS) entry which is preliminary data.</text>
</comment>